<name>A0A2N0X618_9CORY</name>
<dbReference type="InterPro" id="IPR045851">
    <property type="entry name" value="AMP-bd_C_sf"/>
</dbReference>
<evidence type="ECO:0000256" key="3">
    <source>
        <dbReference type="SAM" id="MobiDB-lite"/>
    </source>
</evidence>
<dbReference type="EMBL" id="PJAF01000026">
    <property type="protein sequence ID" value="PKF68131.1"/>
    <property type="molecule type" value="Genomic_DNA"/>
</dbReference>
<reference evidence="6 7" key="1">
    <citation type="submission" date="2017-12" db="EMBL/GenBank/DDBJ databases">
        <title>Corynebacterium mastitidis 16-1433 Genome.</title>
        <authorList>
            <person name="Gulvik C.A."/>
        </authorList>
    </citation>
    <scope>NUCLEOTIDE SEQUENCE [LARGE SCALE GENOMIC DNA]</scope>
    <source>
        <strain evidence="6 7">16-1433</strain>
    </source>
</reference>
<organism evidence="6 7">
    <name type="scientific">Corynebacterium mastitidis</name>
    <dbReference type="NCBI Taxonomy" id="161890"/>
    <lineage>
        <taxon>Bacteria</taxon>
        <taxon>Bacillati</taxon>
        <taxon>Actinomycetota</taxon>
        <taxon>Actinomycetes</taxon>
        <taxon>Mycobacteriales</taxon>
        <taxon>Corynebacteriaceae</taxon>
        <taxon>Corynebacterium</taxon>
    </lineage>
</organism>
<keyword evidence="2" id="KW-0436">Ligase</keyword>
<dbReference type="InterPro" id="IPR000873">
    <property type="entry name" value="AMP-dep_synth/lig_dom"/>
</dbReference>
<dbReference type="Pfam" id="PF00501">
    <property type="entry name" value="AMP-binding"/>
    <property type="match status" value="1"/>
</dbReference>
<dbReference type="InterPro" id="IPR042099">
    <property type="entry name" value="ANL_N_sf"/>
</dbReference>
<evidence type="ECO:0000313" key="7">
    <source>
        <dbReference type="Proteomes" id="UP000233249"/>
    </source>
</evidence>
<dbReference type="STRING" id="1121365.GCA_000375365_00421"/>
<feature type="domain" description="AMP-dependent synthetase/ligase" evidence="4">
    <location>
        <begin position="14"/>
        <end position="330"/>
    </location>
</feature>
<dbReference type="AlphaFoldDB" id="A0A2N0X618"/>
<evidence type="ECO:0000256" key="2">
    <source>
        <dbReference type="ARBA" id="ARBA00022598"/>
    </source>
</evidence>
<dbReference type="OrthoDB" id="9803968at2"/>
<evidence type="ECO:0000259" key="5">
    <source>
        <dbReference type="Pfam" id="PF13193"/>
    </source>
</evidence>
<feature type="region of interest" description="Disordered" evidence="3">
    <location>
        <begin position="1"/>
        <end position="22"/>
    </location>
</feature>
<comment type="caution">
    <text evidence="6">The sequence shown here is derived from an EMBL/GenBank/DDBJ whole genome shotgun (WGS) entry which is preliminary data.</text>
</comment>
<protein>
    <submittedName>
        <fullName evidence="6">Acyl-CoA synthetase</fullName>
    </submittedName>
</protein>
<sequence>MHSPITQEILSGGDPERPALSDPRGRLAFRELRALIEASALALRERGVRPSEAVALQTPSSVEFATAFHGILGAGATVVPLNPLLTEEETRRAMQRTGARLRIDAPTARALHAGASRPLSPSPATEDPEATAVLALSSGTTAEPKPVMLSHRALSANIRQTVSALRGNGLDPGWSVLAPLPLSHIYGLNVLLHSSLANGNHVVLMPRFTPRAFARLHAEHHIGWSYVAPPIVAALDSEDYSADYSAEDFRHTRVMLSGAADLSPDLARRVGERLGVEIIQGYGMTEASPVTHMMRRGDPLGIGRPVDGTETRIVGGELWVRGPQLCSGYLGAPGPLVEGWLPTGDLVAPTPDGGLRVTGRTKEIIKYRGYQVSPAELEEVIAACPGVRDVAVARGTLQGEEVPHAFVVGTAAPAEVHEWVARRVAPYKKVRRVTVVESIPRAATGKILRRRLRERAGDADE</sequence>
<accession>A0A2N0X618</accession>
<dbReference type="Gene3D" id="3.40.50.12780">
    <property type="entry name" value="N-terminal domain of ligase-like"/>
    <property type="match status" value="1"/>
</dbReference>
<gene>
    <name evidence="6" type="ORF">CXB45_08580</name>
</gene>
<evidence type="ECO:0000256" key="1">
    <source>
        <dbReference type="ARBA" id="ARBA00006432"/>
    </source>
</evidence>
<dbReference type="PANTHER" id="PTHR24096:SF149">
    <property type="entry name" value="AMP-BINDING DOMAIN-CONTAINING PROTEIN-RELATED"/>
    <property type="match status" value="1"/>
</dbReference>
<dbReference type="Pfam" id="PF13193">
    <property type="entry name" value="AMP-binding_C"/>
    <property type="match status" value="1"/>
</dbReference>
<dbReference type="Proteomes" id="UP000233249">
    <property type="component" value="Unassembled WGS sequence"/>
</dbReference>
<dbReference type="InterPro" id="IPR025110">
    <property type="entry name" value="AMP-bd_C"/>
</dbReference>
<evidence type="ECO:0000259" key="4">
    <source>
        <dbReference type="Pfam" id="PF00501"/>
    </source>
</evidence>
<dbReference type="GO" id="GO:0016405">
    <property type="term" value="F:CoA-ligase activity"/>
    <property type="evidence" value="ECO:0007669"/>
    <property type="project" value="TreeGrafter"/>
</dbReference>
<dbReference type="PANTHER" id="PTHR24096">
    <property type="entry name" value="LONG-CHAIN-FATTY-ACID--COA LIGASE"/>
    <property type="match status" value="1"/>
</dbReference>
<dbReference type="Gene3D" id="3.30.300.30">
    <property type="match status" value="1"/>
</dbReference>
<comment type="similarity">
    <text evidence="1">Belongs to the ATP-dependent AMP-binding enzyme family.</text>
</comment>
<dbReference type="SUPFAM" id="SSF56801">
    <property type="entry name" value="Acetyl-CoA synthetase-like"/>
    <property type="match status" value="1"/>
</dbReference>
<feature type="domain" description="AMP-binding enzyme C-terminal" evidence="5">
    <location>
        <begin position="376"/>
        <end position="446"/>
    </location>
</feature>
<proteinExistence type="inferred from homology"/>
<evidence type="ECO:0000313" key="6">
    <source>
        <dbReference type="EMBL" id="PKF68131.1"/>
    </source>
</evidence>
<dbReference type="RefSeq" id="WP_101174062.1">
    <property type="nucleotide sequence ID" value="NZ_JAKRKB010000005.1"/>
</dbReference>